<dbReference type="STRING" id="1226968.A6A40_03670"/>
<gene>
    <name evidence="1" type="ORF">A6A40_03670</name>
</gene>
<keyword evidence="2" id="KW-1185">Reference proteome</keyword>
<dbReference type="EMBL" id="CP015285">
    <property type="protein sequence ID" value="ANC91071.1"/>
    <property type="molecule type" value="Genomic_DNA"/>
</dbReference>
<proteinExistence type="predicted"/>
<organism evidence="1 2">
    <name type="scientific">Azospirillum humicireducens</name>
    <dbReference type="NCBI Taxonomy" id="1226968"/>
    <lineage>
        <taxon>Bacteria</taxon>
        <taxon>Pseudomonadati</taxon>
        <taxon>Pseudomonadota</taxon>
        <taxon>Alphaproteobacteria</taxon>
        <taxon>Rhodospirillales</taxon>
        <taxon>Azospirillaceae</taxon>
        <taxon>Azospirillum</taxon>
    </lineage>
</organism>
<reference evidence="1 2" key="1">
    <citation type="journal article" date="2013" name="Int. J. Syst. Evol. Microbiol.">
        <title>Azospirillum humicireducens sp. nov., a nitrogen-fixing bacterium isolated from a microbial fuel cell.</title>
        <authorList>
            <person name="Zhou S."/>
            <person name="Han L."/>
            <person name="Wang Y."/>
            <person name="Yang G."/>
            <person name="Zhuang L."/>
            <person name="Hu P."/>
        </authorList>
    </citation>
    <scope>NUCLEOTIDE SEQUENCE [LARGE SCALE GENOMIC DNA]</scope>
    <source>
        <strain evidence="1 2">SgZ-5</strain>
    </source>
</reference>
<dbReference type="RefSeq" id="WP_063634160.1">
    <property type="nucleotide sequence ID" value="NZ_CP015285.1"/>
</dbReference>
<protein>
    <submittedName>
        <fullName evidence="1">Uncharacterized protein</fullName>
    </submittedName>
</protein>
<evidence type="ECO:0000313" key="2">
    <source>
        <dbReference type="Proteomes" id="UP000077405"/>
    </source>
</evidence>
<dbReference type="KEGG" id="ahu:A6A40_03670"/>
<name>A0A168Y2A0_9PROT</name>
<dbReference type="AlphaFoldDB" id="A0A168Y2A0"/>
<sequence length="128" mass="13596">MQALYITAKSDTGRAALVTIQMVELFDAVTSGKALPAPATGPLLPTPTPSRIGPPLSDLSFNERSLIPASRDRPPERGEQLFGPIAAAGTYTESLRGLWTATSACGMWDGIAAMIASHAHKFHQRIPI</sequence>
<evidence type="ECO:0000313" key="1">
    <source>
        <dbReference type="EMBL" id="ANC91071.1"/>
    </source>
</evidence>
<accession>A0A168Y2A0</accession>
<dbReference type="Proteomes" id="UP000077405">
    <property type="component" value="Chromosome"/>
</dbReference>